<feature type="region of interest" description="Disordered" evidence="2">
    <location>
        <begin position="681"/>
        <end position="832"/>
    </location>
</feature>
<dbReference type="AlphaFoldDB" id="A0ABD0W523"/>
<feature type="compositionally biased region" description="Basic and acidic residues" evidence="2">
    <location>
        <begin position="681"/>
        <end position="771"/>
    </location>
</feature>
<feature type="region of interest" description="Disordered" evidence="2">
    <location>
        <begin position="337"/>
        <end position="360"/>
    </location>
</feature>
<evidence type="ECO:0000313" key="3">
    <source>
        <dbReference type="EMBL" id="KAL0966015.1"/>
    </source>
</evidence>
<evidence type="ECO:0000256" key="2">
    <source>
        <dbReference type="SAM" id="MobiDB-lite"/>
    </source>
</evidence>
<dbReference type="PANTHER" id="PTHR21616">
    <property type="entry name" value="CENTROSOME SPINDLE POLE ASSOCIATED PROTEIN"/>
    <property type="match status" value="1"/>
</dbReference>
<dbReference type="Proteomes" id="UP001557470">
    <property type="component" value="Unassembled WGS sequence"/>
</dbReference>
<keyword evidence="4" id="KW-1185">Reference proteome</keyword>
<gene>
    <name evidence="3" type="ORF">UPYG_G00289580</name>
</gene>
<name>A0ABD0W523_UMBPY</name>
<dbReference type="PANTHER" id="PTHR21616:SF2">
    <property type="entry name" value="CENTROSOME AND SPINDLE POLE-ASSOCIATED PROTEIN 1"/>
    <property type="match status" value="1"/>
</dbReference>
<reference evidence="3 4" key="1">
    <citation type="submission" date="2024-06" db="EMBL/GenBank/DDBJ databases">
        <authorList>
            <person name="Pan Q."/>
            <person name="Wen M."/>
            <person name="Jouanno E."/>
            <person name="Zahm M."/>
            <person name="Klopp C."/>
            <person name="Cabau C."/>
            <person name="Louis A."/>
            <person name="Berthelot C."/>
            <person name="Parey E."/>
            <person name="Roest Crollius H."/>
            <person name="Montfort J."/>
            <person name="Robinson-Rechavi M."/>
            <person name="Bouchez O."/>
            <person name="Lampietro C."/>
            <person name="Lopez Roques C."/>
            <person name="Donnadieu C."/>
            <person name="Postlethwait J."/>
            <person name="Bobe J."/>
            <person name="Verreycken H."/>
            <person name="Guiguen Y."/>
        </authorList>
    </citation>
    <scope>NUCLEOTIDE SEQUENCE [LARGE SCALE GENOMIC DNA]</scope>
    <source>
        <strain evidence="3">Up_M1</strain>
        <tissue evidence="3">Testis</tissue>
    </source>
</reference>
<organism evidence="3 4">
    <name type="scientific">Umbra pygmaea</name>
    <name type="common">Eastern mudminnow</name>
    <dbReference type="NCBI Taxonomy" id="75934"/>
    <lineage>
        <taxon>Eukaryota</taxon>
        <taxon>Metazoa</taxon>
        <taxon>Chordata</taxon>
        <taxon>Craniata</taxon>
        <taxon>Vertebrata</taxon>
        <taxon>Euteleostomi</taxon>
        <taxon>Actinopterygii</taxon>
        <taxon>Neopterygii</taxon>
        <taxon>Teleostei</taxon>
        <taxon>Protacanthopterygii</taxon>
        <taxon>Esociformes</taxon>
        <taxon>Umbridae</taxon>
        <taxon>Umbra</taxon>
    </lineage>
</organism>
<evidence type="ECO:0000256" key="1">
    <source>
        <dbReference type="SAM" id="Coils"/>
    </source>
</evidence>
<feature type="region of interest" description="Disordered" evidence="2">
    <location>
        <begin position="486"/>
        <end position="572"/>
    </location>
</feature>
<sequence length="832" mass="95806">MDDELEKFIKQHKSRVAEDKTSLEQGPPAYLEIRKNDQIVYNATLKENIPPIKSSPAQEKEESCCLSLPLGEDYERKKQKLQQELRLDYRRYMAQLDSLRDPPDPTDVHYSPRPPMALPPQRAPTRRDVATLTEGREGLHRAGRSLVDSRTIEDTGPDEDVLLPKERARMVRVEFDSDEDLAEEELGLMERRRLRQTQTGLERGEERRWHRRHYTTDFREMSRLRNKRTDLPDDYKETRGCSDRKSSASFVPDVDYLQARLCTSSLTPKPKLQGPARMRPNKDEPEFATGLIIGASDAEAALQRRKERYRQELEEQIAEQQRNRKREKDLELRVALTGATDPEKERDRLKPLGAVNSGDHARRRRDGLYRTGQAVDLVGDVLHRRPHDDNRERLPPEQPRVAFQSPLLEYSHSLGLDIGGTASYIQANPRNAPRNSSILPHPSSTLSDVYRTPNEEAYIYYGARSPMEPNVAYYGQIPLAAGVQQPMSYQSLPPPGSHPSQRGHHSQQSGTSHPEAFPHRRASAAVTTSSGIGVFPAEQVKPSKESVMSYKEALRQQIRDQQERRRLDREERDRYEARLEADLKNHDPWGRGGEGHHCGIAGATSSMHKHNKEAYINPETWQKRATSTMEETSPPSTHRLSGFVHAPSFARGSVFGNVPTPQQVNEQDQYKAYLKQQIEEKRRKEAEEKERQRLEEERWEKRLAEQRESIQREYEEEQERKKRKEMEQKAKNEELIRLAEEQRKEVETKKKQAEDKENAALRMQYEEERQTRLQQVPREASPPIPTLQKRHAAPQYTPRPPSMDSRRSTAVPLSERSLSGLQSPPVPAGGTS</sequence>
<protein>
    <recommendedName>
        <fullName evidence="5">Centrosome and spindle pole associated protein 1</fullName>
    </recommendedName>
</protein>
<feature type="coiled-coil region" evidence="1">
    <location>
        <begin position="295"/>
        <end position="330"/>
    </location>
</feature>
<evidence type="ECO:0000313" key="4">
    <source>
        <dbReference type="Proteomes" id="UP001557470"/>
    </source>
</evidence>
<accession>A0ABD0W523</accession>
<keyword evidence="1" id="KW-0175">Coiled coil</keyword>
<feature type="compositionally biased region" description="Basic and acidic residues" evidence="2">
    <location>
        <begin position="341"/>
        <end position="350"/>
    </location>
</feature>
<evidence type="ECO:0008006" key="5">
    <source>
        <dbReference type="Google" id="ProtNLM"/>
    </source>
</evidence>
<feature type="compositionally biased region" description="Basic and acidic residues" evidence="2">
    <location>
        <begin position="552"/>
        <end position="572"/>
    </location>
</feature>
<dbReference type="EMBL" id="JAGEUA010000009">
    <property type="protein sequence ID" value="KAL0966015.1"/>
    <property type="molecule type" value="Genomic_DNA"/>
</dbReference>
<dbReference type="InterPro" id="IPR026708">
    <property type="entry name" value="CSPP1"/>
</dbReference>
<proteinExistence type="predicted"/>
<comment type="caution">
    <text evidence="3">The sequence shown here is derived from an EMBL/GenBank/DDBJ whole genome shotgun (WGS) entry which is preliminary data.</text>
</comment>